<dbReference type="CDD" id="cd01745">
    <property type="entry name" value="GATase1_2"/>
    <property type="match status" value="1"/>
</dbReference>
<protein>
    <submittedName>
        <fullName evidence="1">Gamma-glutamyl-gamma-aminobutyrate hydrolase family protein</fullName>
    </submittedName>
</protein>
<dbReference type="Proteomes" id="UP001432039">
    <property type="component" value="Chromosome"/>
</dbReference>
<evidence type="ECO:0000313" key="2">
    <source>
        <dbReference type="Proteomes" id="UP001432039"/>
    </source>
</evidence>
<accession>A0ABZ1TJS9</accession>
<proteinExistence type="predicted"/>
<dbReference type="PANTHER" id="PTHR43235">
    <property type="entry name" value="GLUTAMINE AMIDOTRANSFERASE PB2B2.05-RELATED"/>
    <property type="match status" value="1"/>
</dbReference>
<dbReference type="Pfam" id="PF07722">
    <property type="entry name" value="Peptidase_C26"/>
    <property type="match status" value="1"/>
</dbReference>
<sequence>MQSISYFSAVEAAGGIPLGIPPLAGPDLRVIYEFCDALLLPGGMDLDPASYGAGPGPEGEIHPELDLAELRLTRWAREDRLPLLGVCRGAQLLNVALGGSLWRDLPAECHTYIHDGTGAGHPVNPVPGTRLHDLLGSGALPANSRHHQAVRLPGTGLQVSAHAPDGIPEAIESTDPDWFAMGVQWHPEELPAGHPAGSLPLVRALLAAAEPLSALLSRP</sequence>
<dbReference type="InterPro" id="IPR044668">
    <property type="entry name" value="PuuD-like"/>
</dbReference>
<dbReference type="RefSeq" id="WP_328964425.1">
    <property type="nucleotide sequence ID" value="NZ_CP108090.1"/>
</dbReference>
<dbReference type="PANTHER" id="PTHR43235:SF1">
    <property type="entry name" value="GLUTAMINE AMIDOTRANSFERASE PB2B2.05-RELATED"/>
    <property type="match status" value="1"/>
</dbReference>
<organism evidence="1 2">
    <name type="scientific">Streptomyces virginiae</name>
    <name type="common">Streptomyces cinnamonensis</name>
    <dbReference type="NCBI Taxonomy" id="1961"/>
    <lineage>
        <taxon>Bacteria</taxon>
        <taxon>Bacillati</taxon>
        <taxon>Actinomycetota</taxon>
        <taxon>Actinomycetes</taxon>
        <taxon>Kitasatosporales</taxon>
        <taxon>Streptomycetaceae</taxon>
        <taxon>Streptomyces</taxon>
    </lineage>
</organism>
<reference evidence="1" key="1">
    <citation type="submission" date="2022-10" db="EMBL/GenBank/DDBJ databases">
        <title>The complete genomes of actinobacterial strains from the NBC collection.</title>
        <authorList>
            <person name="Joergensen T.S."/>
            <person name="Alvarez Arevalo M."/>
            <person name="Sterndorff E.B."/>
            <person name="Faurdal D."/>
            <person name="Vuksanovic O."/>
            <person name="Mourched A.-S."/>
            <person name="Charusanti P."/>
            <person name="Shaw S."/>
            <person name="Blin K."/>
            <person name="Weber T."/>
        </authorList>
    </citation>
    <scope>NUCLEOTIDE SEQUENCE</scope>
    <source>
        <strain evidence="1">NBC_00248</strain>
    </source>
</reference>
<dbReference type="SUPFAM" id="SSF52317">
    <property type="entry name" value="Class I glutamine amidotransferase-like"/>
    <property type="match status" value="1"/>
</dbReference>
<gene>
    <name evidence="1" type="ORF">OG517_34310</name>
</gene>
<dbReference type="EMBL" id="CP108090">
    <property type="protein sequence ID" value="WUQ16085.1"/>
    <property type="molecule type" value="Genomic_DNA"/>
</dbReference>
<dbReference type="Gene3D" id="3.40.50.880">
    <property type="match status" value="1"/>
</dbReference>
<dbReference type="InterPro" id="IPR011697">
    <property type="entry name" value="Peptidase_C26"/>
</dbReference>
<dbReference type="InterPro" id="IPR029062">
    <property type="entry name" value="Class_I_gatase-like"/>
</dbReference>
<name>A0ABZ1TJS9_STRVG</name>
<keyword evidence="2" id="KW-1185">Reference proteome</keyword>
<evidence type="ECO:0000313" key="1">
    <source>
        <dbReference type="EMBL" id="WUQ16085.1"/>
    </source>
</evidence>
<dbReference type="GO" id="GO:0016787">
    <property type="term" value="F:hydrolase activity"/>
    <property type="evidence" value="ECO:0007669"/>
    <property type="project" value="UniProtKB-KW"/>
</dbReference>
<keyword evidence="1" id="KW-0378">Hydrolase</keyword>
<dbReference type="PROSITE" id="PS51273">
    <property type="entry name" value="GATASE_TYPE_1"/>
    <property type="match status" value="1"/>
</dbReference>